<evidence type="ECO:0000313" key="2">
    <source>
        <dbReference type="Proteomes" id="UP000002601"/>
    </source>
</evidence>
<dbReference type="Proteomes" id="UP000002601">
    <property type="component" value="Chromosome"/>
</dbReference>
<reference evidence="1 2" key="1">
    <citation type="submission" date="2009-06" db="EMBL/GenBank/DDBJ databases">
        <title>Complete sequence of Desulfovibrio salexigens DSM 2638.</title>
        <authorList>
            <consortium name="US DOE Joint Genome Institute"/>
            <person name="Lucas S."/>
            <person name="Copeland A."/>
            <person name="Lapidus A."/>
            <person name="Glavina del Rio T."/>
            <person name="Tice H."/>
            <person name="Bruce D."/>
            <person name="Goodwin L."/>
            <person name="Pitluck S."/>
            <person name="Munk A.C."/>
            <person name="Brettin T."/>
            <person name="Detter J.C."/>
            <person name="Han C."/>
            <person name="Tapia R."/>
            <person name="Larimer F."/>
            <person name="Land M."/>
            <person name="Hauser L."/>
            <person name="Kyrpides N."/>
            <person name="Anderson I."/>
            <person name="Wall J.D."/>
            <person name="Arkin A.P."/>
            <person name="Dehal P."/>
            <person name="Chivian D."/>
            <person name="Giles B."/>
            <person name="Hazen T.C."/>
        </authorList>
    </citation>
    <scope>NUCLEOTIDE SEQUENCE [LARGE SCALE GENOMIC DNA]</scope>
    <source>
        <strain evidence="2">ATCC 14822 / DSM 2638 / NCIMB 8403 / VKM B-1763</strain>
    </source>
</reference>
<name>C6BXB4_MARSD</name>
<keyword evidence="2" id="KW-1185">Reference proteome</keyword>
<dbReference type="AlphaFoldDB" id="C6BXB4"/>
<organism evidence="1 2">
    <name type="scientific">Maridesulfovibrio salexigens (strain ATCC 14822 / DSM 2638 / NCIMB 8403 / VKM B-1763)</name>
    <name type="common">Desulfovibrio salexigens</name>
    <dbReference type="NCBI Taxonomy" id="526222"/>
    <lineage>
        <taxon>Bacteria</taxon>
        <taxon>Pseudomonadati</taxon>
        <taxon>Thermodesulfobacteriota</taxon>
        <taxon>Desulfovibrionia</taxon>
        <taxon>Desulfovibrionales</taxon>
        <taxon>Desulfovibrionaceae</taxon>
        <taxon>Maridesulfovibrio</taxon>
    </lineage>
</organism>
<sequence length="127" mass="14628">MASSIIKNKRDLSEASELYNQTKTIWNTISNIGPFSSKNLNGYNTVKTAEELGEYLSFVNERRTLFEPHAENPASKLYEDLKDEIPKLSNANQSLEIIKIGTRIYWEIDKFKALVKEIKDQKNETID</sequence>
<dbReference type="eggNOG" id="ENOG502ZSXJ">
    <property type="taxonomic scope" value="Bacteria"/>
</dbReference>
<accession>C6BXB4</accession>
<dbReference type="HOGENOM" id="CLU_1966963_0_0_7"/>
<dbReference type="EMBL" id="CP001649">
    <property type="protein sequence ID" value="ACS80420.1"/>
    <property type="molecule type" value="Genomic_DNA"/>
</dbReference>
<evidence type="ECO:0000313" key="1">
    <source>
        <dbReference type="EMBL" id="ACS80420.1"/>
    </source>
</evidence>
<protein>
    <submittedName>
        <fullName evidence="1">Uncharacterized protein</fullName>
    </submittedName>
</protein>
<gene>
    <name evidence="1" type="ordered locus">Desal_2364</name>
</gene>
<proteinExistence type="predicted"/>
<dbReference type="KEGG" id="dsa:Desal_2364"/>